<keyword evidence="5" id="KW-0963">Cytoplasm</keyword>
<comment type="similarity">
    <text evidence="13">Belongs to the methyltransferase superfamily. Trimethylguanosine synthase family.</text>
</comment>
<evidence type="ECO:0000256" key="7">
    <source>
        <dbReference type="ARBA" id="ARBA00022603"/>
    </source>
</evidence>
<dbReference type="EMBL" id="GFAC01003296">
    <property type="protein sequence ID" value="JAT95892.1"/>
    <property type="molecule type" value="mRNA"/>
</dbReference>
<evidence type="ECO:0000256" key="23">
    <source>
        <dbReference type="SAM" id="MobiDB-lite"/>
    </source>
</evidence>
<feature type="compositionally biased region" description="Low complexity" evidence="23">
    <location>
        <begin position="160"/>
        <end position="171"/>
    </location>
</feature>
<comment type="subcellular location">
    <subcellularLocation>
        <location evidence="2">Cytoplasm</location>
    </subcellularLocation>
    <subcellularLocation>
        <location evidence="1">Nucleus</location>
        <location evidence="1">Cajal body</location>
    </subcellularLocation>
    <subcellularLocation>
        <location evidence="3">Nucleus</location>
        <location evidence="3">Nucleolus</location>
    </subcellularLocation>
</comment>
<evidence type="ECO:0000256" key="19">
    <source>
        <dbReference type="ARBA" id="ARBA00057179"/>
    </source>
</evidence>
<evidence type="ECO:0000256" key="2">
    <source>
        <dbReference type="ARBA" id="ARBA00004496"/>
    </source>
</evidence>
<reference evidence="24" key="1">
    <citation type="journal article" date="2017" name="Front. Cell. Infect. Microbiol.">
        <title>The Distinct Transcriptional Response of the Midgut of Amblyomma sculptum and Amblyomma aureolatum Ticks to Rickettsia rickettsii Correlates to Their Differences in Susceptibility to Infection.</title>
        <authorList>
            <person name="Martins L.A."/>
            <person name="Galletti M.F.B.M."/>
            <person name="Ribeiro J.M."/>
            <person name="Fujita A."/>
            <person name="Costa F.B."/>
            <person name="Labruna M.B."/>
            <person name="Daffre S."/>
            <person name="Fogaca A.C."/>
        </authorList>
    </citation>
    <scope>NUCLEOTIDE SEQUENCE</scope>
</reference>
<dbReference type="AlphaFoldDB" id="A0A1E1X9H9"/>
<dbReference type="GO" id="GO:0005737">
    <property type="term" value="C:cytoplasm"/>
    <property type="evidence" value="ECO:0007669"/>
    <property type="project" value="UniProtKB-SubCell"/>
</dbReference>
<keyword evidence="6" id="KW-0597">Phosphoprotein</keyword>
<keyword evidence="12" id="KW-0539">Nucleus</keyword>
<proteinExistence type="evidence at transcript level"/>
<keyword evidence="7" id="KW-0489">Methyltransferase</keyword>
<feature type="compositionally biased region" description="Low complexity" evidence="23">
    <location>
        <begin position="545"/>
        <end position="567"/>
    </location>
</feature>
<feature type="region of interest" description="Disordered" evidence="23">
    <location>
        <begin position="314"/>
        <end position="345"/>
    </location>
</feature>
<evidence type="ECO:0000256" key="6">
    <source>
        <dbReference type="ARBA" id="ARBA00022553"/>
    </source>
</evidence>
<keyword evidence="24" id="KW-0645">Protease</keyword>
<sequence>EEELEKWHVLEQEAALMAEMGLPASFTSAKRDGSKSKGDACDDTEENEDLCYKLPEEDHGSLTPLDDWENFWQKNGDNLVWQSWVQRYGEYIAPEYLENGAAERSDQPIKLAGEKDDACTVPEDAEAGGCSRNVSSWGKVVECSAQAEAERSGERASQPDHSNSDNTSSSTGEGRQNDCEVPLCCNQGSDTLDGNHLQSGGDAAGDAAATHKSDEELWREVWDDHYFEVYNHYYSLFSQSSESGGCVQYLKPGQGETVVANSDQTELPASKLTEAGHVNPKDVNSASPPHCDVNGSSTGTNICDTVCPETASCEDSGEGVDTTSGSVSKEMHSASPVSGDGEVVNGESNILSKNECDVKLMKQMGLPVQFASAGKLKRPKKKKKKKPSKQASKSKAGETPSWDEYWRCNRSHLLWASWTETYPEFLEPLFLASVKLNKTLPNPDECLRGYPSSPREDDVPTLLSNGGSEPPGEENLWQKLWNAHCIRVCRLEFEKYQDVMRKEHSGVETKSERCVVGGAAMENAENSALARENGQESAGVRQCPSGSKNSGKNSSSGSYETQCASGNGAAGSSGGGTCASTNSTGGENMETGSSGDGDEPPDERPVKIKKSHEEDINSDEEDAFKALISYGLSLKESLKGVKLGPGAAKSHVLNKKKRKKLRKQGHSFHSTTTDQPPQEAATDSCDTAMPCPVREKPHLAKYWAQRYRLFSMFDKGIQLDEESWFSVTPEAIAKHIAKRCKADVIIDAFCGAGGNTIQFALSSQHVIAVDMDPKKIELARNNASVYGVLDKIEFAVADFLEIAPRLSGDVVFLSPPWGGPSYQEKGSFDLKDVKPDVFQTFALCRKITNNIALLVPRNTNADQLAQLAGPGGKVEIEQNLLNNKIKTITAYYGDLIAQ</sequence>
<feature type="compositionally biased region" description="Basic and acidic residues" evidence="23">
    <location>
        <begin position="29"/>
        <end position="40"/>
    </location>
</feature>
<keyword evidence="9" id="KW-0949">S-adenosyl-L-methionine</keyword>
<dbReference type="SUPFAM" id="SSF53335">
    <property type="entry name" value="S-adenosyl-L-methionine-dependent methyltransferases"/>
    <property type="match status" value="1"/>
</dbReference>
<feature type="region of interest" description="Disordered" evidence="23">
    <location>
        <begin position="145"/>
        <end position="177"/>
    </location>
</feature>
<feature type="compositionally biased region" description="Basic residues" evidence="23">
    <location>
        <begin position="375"/>
        <end position="388"/>
    </location>
</feature>
<dbReference type="CDD" id="cd02440">
    <property type="entry name" value="AdoMet_MTases"/>
    <property type="match status" value="1"/>
</dbReference>
<feature type="region of interest" description="Disordered" evidence="23">
    <location>
        <begin position="27"/>
        <end position="48"/>
    </location>
</feature>
<evidence type="ECO:0000256" key="17">
    <source>
        <dbReference type="ARBA" id="ARBA00049075"/>
    </source>
</evidence>
<evidence type="ECO:0000256" key="21">
    <source>
        <dbReference type="ARBA" id="ARBA00079339"/>
    </source>
</evidence>
<protein>
    <recommendedName>
        <fullName evidence="4">Trimethylguanosine synthase</fullName>
    </recommendedName>
    <alternativeName>
        <fullName evidence="18">Cap-specific guanine-N(2) methyltransferase</fullName>
    </alternativeName>
    <alternativeName>
        <fullName evidence="21">Nuclear receptor coactivator 6-interacting protein</fullName>
    </alternativeName>
    <alternativeName>
        <fullName evidence="22">PRIP-interacting protein with methyltransferase motif</fullName>
    </alternativeName>
</protein>
<comment type="catalytic activity">
    <reaction evidence="16">
        <text>a 5'-end (N(2),N(7)-dimethyl 5'-triphosphoguanosine)-ribonucleoside in snRNA + S-adenosyl-L-methionine = a 5'-end (N(2),N(2),N(7)-trimethyl 5'-triphosphoguanosine)-ribonucleoside in snRNA + S-adenosyl-L-homocysteine + H(+)</text>
        <dbReference type="Rhea" id="RHEA:78479"/>
        <dbReference type="Rhea" id="RHEA-COMP:19087"/>
        <dbReference type="Rhea" id="RHEA-COMP:19089"/>
        <dbReference type="ChEBI" id="CHEBI:15378"/>
        <dbReference type="ChEBI" id="CHEBI:57856"/>
        <dbReference type="ChEBI" id="CHEBI:59789"/>
        <dbReference type="ChEBI" id="CHEBI:167623"/>
        <dbReference type="ChEBI" id="CHEBI:172880"/>
    </reaction>
    <physiologicalReaction direction="left-to-right" evidence="16">
        <dbReference type="Rhea" id="RHEA:78480"/>
    </physiologicalReaction>
</comment>
<evidence type="ECO:0000256" key="20">
    <source>
        <dbReference type="ARBA" id="ARBA00064494"/>
    </source>
</evidence>
<evidence type="ECO:0000256" key="15">
    <source>
        <dbReference type="ARBA" id="ARBA00048740"/>
    </source>
</evidence>
<dbReference type="Pfam" id="PF09445">
    <property type="entry name" value="Methyltransf_15"/>
    <property type="match status" value="1"/>
</dbReference>
<evidence type="ECO:0000256" key="4">
    <source>
        <dbReference type="ARBA" id="ARBA00018517"/>
    </source>
</evidence>
<evidence type="ECO:0000256" key="5">
    <source>
        <dbReference type="ARBA" id="ARBA00022490"/>
    </source>
</evidence>
<keyword evidence="24" id="KW-0378">Hydrolase</keyword>
<dbReference type="GO" id="GO:0006508">
    <property type="term" value="P:proteolysis"/>
    <property type="evidence" value="ECO:0007669"/>
    <property type="project" value="UniProtKB-KW"/>
</dbReference>
<comment type="function">
    <text evidence="19">Catalyzes the 2 serial methylation steps for the conversion of the 7-monomethylguanosine (m(7)G) caps of snRNAs and snoRNAs to a 2,2,7-trimethylguanosine (m(2,2,7)G) cap structure. The enzyme is specific for guanine, and N7 methylation must precede N2 methylation. Hypermethylation of the m7G cap of U snRNAs leads to their concentration in nuclear foci, their colocalization with coilin and the formation of canonical Cajal bodies (CBs). Plays a role in transcriptional regulation.</text>
</comment>
<evidence type="ECO:0000256" key="3">
    <source>
        <dbReference type="ARBA" id="ARBA00004604"/>
    </source>
</evidence>
<evidence type="ECO:0000256" key="10">
    <source>
        <dbReference type="ARBA" id="ARBA00023015"/>
    </source>
</evidence>
<feature type="compositionally biased region" description="Gly residues" evidence="23">
    <location>
        <begin position="568"/>
        <end position="577"/>
    </location>
</feature>
<comment type="catalytic activity">
    <reaction evidence="17">
        <text>a 5'-end (N(7)-methyl 5'-triphosphoguanosine)-ribonucleoside in snRNA + S-adenosyl-L-methionine = a 5'-end (N(2),N(7)-dimethyl 5'-triphosphoguanosine)-ribonucleoside in snRNA + S-adenosyl-L-homocysteine + H(+)</text>
        <dbReference type="Rhea" id="RHEA:78471"/>
        <dbReference type="Rhea" id="RHEA-COMP:19085"/>
        <dbReference type="Rhea" id="RHEA-COMP:19087"/>
        <dbReference type="ChEBI" id="CHEBI:15378"/>
        <dbReference type="ChEBI" id="CHEBI:57856"/>
        <dbReference type="ChEBI" id="CHEBI:59789"/>
        <dbReference type="ChEBI" id="CHEBI:156461"/>
        <dbReference type="ChEBI" id="CHEBI:172880"/>
    </reaction>
    <physiologicalReaction direction="left-to-right" evidence="17">
        <dbReference type="Rhea" id="RHEA:78472"/>
    </physiologicalReaction>
</comment>
<evidence type="ECO:0000256" key="11">
    <source>
        <dbReference type="ARBA" id="ARBA00023163"/>
    </source>
</evidence>
<evidence type="ECO:0000256" key="12">
    <source>
        <dbReference type="ARBA" id="ARBA00023242"/>
    </source>
</evidence>
<accession>A0A1E1X9H9</accession>
<dbReference type="PANTHER" id="PTHR14741:SF32">
    <property type="entry name" value="TRIMETHYLGUANOSINE SYNTHASE"/>
    <property type="match status" value="1"/>
</dbReference>
<dbReference type="GO" id="GO:0071164">
    <property type="term" value="F:RNA cap trimethylguanosine synthase activity"/>
    <property type="evidence" value="ECO:0007669"/>
    <property type="project" value="TreeGrafter"/>
</dbReference>
<dbReference type="Gene3D" id="3.40.50.150">
    <property type="entry name" value="Vaccinia Virus protein VP39"/>
    <property type="match status" value="1"/>
</dbReference>
<evidence type="ECO:0000256" key="14">
    <source>
        <dbReference type="ARBA" id="ARBA00047418"/>
    </source>
</evidence>
<dbReference type="PANTHER" id="PTHR14741">
    <property type="entry name" value="S-ADENOSYLMETHIONINE-DEPENDENT METHYLTRANSFERASE RELATED"/>
    <property type="match status" value="1"/>
</dbReference>
<evidence type="ECO:0000256" key="1">
    <source>
        <dbReference type="ARBA" id="ARBA00004408"/>
    </source>
</evidence>
<evidence type="ECO:0000256" key="18">
    <source>
        <dbReference type="ARBA" id="ARBA00049790"/>
    </source>
</evidence>
<feature type="compositionally biased region" description="Basic and acidic residues" evidence="23">
    <location>
        <begin position="148"/>
        <end position="158"/>
    </location>
</feature>
<keyword evidence="8" id="KW-0808">Transferase</keyword>
<feature type="compositionally biased region" description="Basic residues" evidence="23">
    <location>
        <begin position="652"/>
        <end position="666"/>
    </location>
</feature>
<dbReference type="InterPro" id="IPR029063">
    <property type="entry name" value="SAM-dependent_MTases_sf"/>
</dbReference>
<feature type="region of interest" description="Disordered" evidence="23">
    <location>
        <begin position="644"/>
        <end position="685"/>
    </location>
</feature>
<feature type="non-terminal residue" evidence="24">
    <location>
        <position position="1"/>
    </location>
</feature>
<comment type="catalytic activity">
    <reaction evidence="15">
        <text>a 5'-end (N(7)-methyl 5'-triphosphoguanosine)-ribonucleoside in snoRNA + S-adenosyl-L-methionine = a 5'-end (N(2),N(7)-dimethyl 5'-triphosphoguanosine)-ribonucleoside in snoRNA + S-adenosyl-L-homocysteine + H(+)</text>
        <dbReference type="Rhea" id="RHEA:78475"/>
        <dbReference type="Rhea" id="RHEA-COMP:19086"/>
        <dbReference type="Rhea" id="RHEA-COMP:19088"/>
        <dbReference type="ChEBI" id="CHEBI:15378"/>
        <dbReference type="ChEBI" id="CHEBI:57856"/>
        <dbReference type="ChEBI" id="CHEBI:59789"/>
        <dbReference type="ChEBI" id="CHEBI:156461"/>
        <dbReference type="ChEBI" id="CHEBI:172880"/>
    </reaction>
    <physiologicalReaction direction="left-to-right" evidence="15">
        <dbReference type="Rhea" id="RHEA:78476"/>
    </physiologicalReaction>
</comment>
<feature type="region of interest" description="Disordered" evidence="23">
    <location>
        <begin position="446"/>
        <end position="473"/>
    </location>
</feature>
<keyword evidence="11" id="KW-0804">Transcription</keyword>
<dbReference type="InterPro" id="IPR019012">
    <property type="entry name" value="RNA_cap_Gua-N2-MeTrfase"/>
</dbReference>
<keyword evidence="10" id="KW-0805">Transcription regulation</keyword>
<evidence type="ECO:0000256" key="16">
    <source>
        <dbReference type="ARBA" id="ARBA00048763"/>
    </source>
</evidence>
<evidence type="ECO:0000256" key="9">
    <source>
        <dbReference type="ARBA" id="ARBA00022691"/>
    </source>
</evidence>
<feature type="region of interest" description="Disordered" evidence="23">
    <location>
        <begin position="370"/>
        <end position="400"/>
    </location>
</feature>
<evidence type="ECO:0000256" key="22">
    <source>
        <dbReference type="ARBA" id="ARBA00081504"/>
    </source>
</evidence>
<feature type="compositionally biased region" description="Polar residues" evidence="23">
    <location>
        <begin position="667"/>
        <end position="676"/>
    </location>
</feature>
<dbReference type="GO" id="GO:0015030">
    <property type="term" value="C:Cajal body"/>
    <property type="evidence" value="ECO:0007669"/>
    <property type="project" value="UniProtKB-SubCell"/>
</dbReference>
<feature type="region of interest" description="Disordered" evidence="23">
    <location>
        <begin position="528"/>
        <end position="605"/>
    </location>
</feature>
<comment type="subunit">
    <text evidence="20">May form homooligomers. Interacts with CREBBP/CBP, EED/WAIT1, EP300/P300, NCOA6/PRIP, PPARBP/PBP and SMN.</text>
</comment>
<comment type="catalytic activity">
    <reaction evidence="14">
        <text>a 5'-end (N(2),N(7)-dimethyl 5'-triphosphoguanosine)-ribonucleoside in snoRNA + S-adenosyl-L-methionine = a 5'-end (N(2),N(2),N(7)-trimethyl 5'-triphosphoguanosine)-ribonucleoside in snoRNA + S-adenosyl-L-homocysteine + H(+)</text>
        <dbReference type="Rhea" id="RHEA:78507"/>
        <dbReference type="Rhea" id="RHEA-COMP:19088"/>
        <dbReference type="Rhea" id="RHEA-COMP:19090"/>
        <dbReference type="ChEBI" id="CHEBI:15378"/>
        <dbReference type="ChEBI" id="CHEBI:57856"/>
        <dbReference type="ChEBI" id="CHEBI:59789"/>
        <dbReference type="ChEBI" id="CHEBI:167623"/>
        <dbReference type="ChEBI" id="CHEBI:172880"/>
    </reaction>
    <physiologicalReaction direction="left-to-right" evidence="14">
        <dbReference type="Rhea" id="RHEA:78508"/>
    </physiologicalReaction>
</comment>
<organism evidence="24">
    <name type="scientific">Amblyomma aureolatum</name>
    <dbReference type="NCBI Taxonomy" id="187763"/>
    <lineage>
        <taxon>Eukaryota</taxon>
        <taxon>Metazoa</taxon>
        <taxon>Ecdysozoa</taxon>
        <taxon>Arthropoda</taxon>
        <taxon>Chelicerata</taxon>
        <taxon>Arachnida</taxon>
        <taxon>Acari</taxon>
        <taxon>Parasitiformes</taxon>
        <taxon>Ixodida</taxon>
        <taxon>Ixodoidea</taxon>
        <taxon>Ixodidae</taxon>
        <taxon>Amblyomminae</taxon>
        <taxon>Amblyomma</taxon>
    </lineage>
</organism>
<evidence type="ECO:0000256" key="8">
    <source>
        <dbReference type="ARBA" id="ARBA00022679"/>
    </source>
</evidence>
<dbReference type="GO" id="GO:0005730">
    <property type="term" value="C:nucleolus"/>
    <property type="evidence" value="ECO:0007669"/>
    <property type="project" value="UniProtKB-SubCell"/>
</dbReference>
<evidence type="ECO:0000256" key="13">
    <source>
        <dbReference type="ARBA" id="ARBA00025783"/>
    </source>
</evidence>
<name>A0A1E1X9H9_9ACAR</name>
<dbReference type="FunFam" id="3.40.50.150:FF:000066">
    <property type="entry name" value="Trimethylguanosine synthase 1"/>
    <property type="match status" value="1"/>
</dbReference>
<evidence type="ECO:0000313" key="24">
    <source>
        <dbReference type="EMBL" id="JAT95892.1"/>
    </source>
</evidence>
<dbReference type="GO" id="GO:0008233">
    <property type="term" value="F:peptidase activity"/>
    <property type="evidence" value="ECO:0007669"/>
    <property type="project" value="UniProtKB-KW"/>
</dbReference>